<evidence type="ECO:0000256" key="3">
    <source>
        <dbReference type="ARBA" id="ARBA00022553"/>
    </source>
</evidence>
<evidence type="ECO:0000256" key="4">
    <source>
        <dbReference type="ARBA" id="ARBA00022598"/>
    </source>
</evidence>
<dbReference type="NCBIfam" id="TIGR01733">
    <property type="entry name" value="AA-adenyl-dom"/>
    <property type="match status" value="1"/>
</dbReference>
<dbReference type="Pfam" id="PF00550">
    <property type="entry name" value="PP-binding"/>
    <property type="match status" value="1"/>
</dbReference>
<feature type="region of interest" description="Disordered" evidence="5">
    <location>
        <begin position="770"/>
        <end position="801"/>
    </location>
</feature>
<dbReference type="FunFam" id="2.30.38.10:FF:000001">
    <property type="entry name" value="Non-ribosomal peptide synthetase PvdI"/>
    <property type="match status" value="1"/>
</dbReference>
<dbReference type="InterPro" id="IPR025110">
    <property type="entry name" value="AMP-bd_C"/>
</dbReference>
<dbReference type="GO" id="GO:0072330">
    <property type="term" value="P:monocarboxylic acid biosynthetic process"/>
    <property type="evidence" value="ECO:0007669"/>
    <property type="project" value="UniProtKB-ARBA"/>
</dbReference>
<dbReference type="InterPro" id="IPR010071">
    <property type="entry name" value="AA_adenyl_dom"/>
</dbReference>
<dbReference type="Pfam" id="PF07993">
    <property type="entry name" value="NAD_binding_4"/>
    <property type="match status" value="1"/>
</dbReference>
<dbReference type="GO" id="GO:0016874">
    <property type="term" value="F:ligase activity"/>
    <property type="evidence" value="ECO:0007669"/>
    <property type="project" value="UniProtKB-KW"/>
</dbReference>
<dbReference type="NCBIfam" id="TIGR01746">
    <property type="entry name" value="Thioester-redct"/>
    <property type="match status" value="1"/>
</dbReference>
<dbReference type="CDD" id="cd05235">
    <property type="entry name" value="SDR_e1"/>
    <property type="match status" value="1"/>
</dbReference>
<dbReference type="InterPro" id="IPR001242">
    <property type="entry name" value="Condensation_dom"/>
</dbReference>
<dbReference type="Gene3D" id="3.30.559.30">
    <property type="entry name" value="Nonribosomal peptide synthetase, condensation domain"/>
    <property type="match status" value="1"/>
</dbReference>
<dbReference type="GO" id="GO:0044550">
    <property type="term" value="P:secondary metabolite biosynthetic process"/>
    <property type="evidence" value="ECO:0007669"/>
    <property type="project" value="UniProtKB-ARBA"/>
</dbReference>
<dbReference type="GO" id="GO:0008610">
    <property type="term" value="P:lipid biosynthetic process"/>
    <property type="evidence" value="ECO:0007669"/>
    <property type="project" value="UniProtKB-ARBA"/>
</dbReference>
<dbReference type="Gene3D" id="3.30.300.30">
    <property type="match status" value="1"/>
</dbReference>
<feature type="compositionally biased region" description="Polar residues" evidence="5">
    <location>
        <begin position="775"/>
        <end position="784"/>
    </location>
</feature>
<evidence type="ECO:0000313" key="8">
    <source>
        <dbReference type="Proteomes" id="UP000503129"/>
    </source>
</evidence>
<dbReference type="CDD" id="cd05930">
    <property type="entry name" value="A_NRPS"/>
    <property type="match status" value="1"/>
</dbReference>
<dbReference type="KEGG" id="bsen:DP114_25370"/>
<dbReference type="SUPFAM" id="SSF56801">
    <property type="entry name" value="Acetyl-CoA synthetase-like"/>
    <property type="match status" value="1"/>
</dbReference>
<feature type="compositionally biased region" description="Polar residues" evidence="5">
    <location>
        <begin position="790"/>
        <end position="801"/>
    </location>
</feature>
<comment type="cofactor">
    <cofactor evidence="1">
        <name>pantetheine 4'-phosphate</name>
        <dbReference type="ChEBI" id="CHEBI:47942"/>
    </cofactor>
</comment>
<dbReference type="Gene3D" id="3.40.50.980">
    <property type="match status" value="2"/>
</dbReference>
<dbReference type="PROSITE" id="PS00455">
    <property type="entry name" value="AMP_BINDING"/>
    <property type="match status" value="1"/>
</dbReference>
<dbReference type="Proteomes" id="UP000503129">
    <property type="component" value="Chromosome"/>
</dbReference>
<dbReference type="Gene3D" id="3.40.50.720">
    <property type="entry name" value="NAD(P)-binding Rossmann-like Domain"/>
    <property type="match status" value="1"/>
</dbReference>
<dbReference type="SUPFAM" id="SSF52777">
    <property type="entry name" value="CoA-dependent acyltransferases"/>
    <property type="match status" value="2"/>
</dbReference>
<accession>A0A856MMP7</accession>
<dbReference type="RefSeq" id="WP_171977406.1">
    <property type="nucleotide sequence ID" value="NZ_CAWOXK010000001.1"/>
</dbReference>
<dbReference type="InterPro" id="IPR036291">
    <property type="entry name" value="NAD(P)-bd_dom_sf"/>
</dbReference>
<protein>
    <submittedName>
        <fullName evidence="7">Non-ribosomal peptide synthetase</fullName>
    </submittedName>
</protein>
<reference evidence="7 8" key="1">
    <citation type="submission" date="2018-06" db="EMBL/GenBank/DDBJ databases">
        <title>Comparative genomics of Brasilonema spp. strains.</title>
        <authorList>
            <person name="Alvarenga D.O."/>
            <person name="Fiore M.F."/>
            <person name="Varani A.M."/>
        </authorList>
    </citation>
    <scope>NUCLEOTIDE SEQUENCE [LARGE SCALE GENOMIC DNA]</scope>
    <source>
        <strain evidence="7 8">CENA114</strain>
    </source>
</reference>
<dbReference type="PROSITE" id="PS00012">
    <property type="entry name" value="PHOSPHOPANTETHEINE"/>
    <property type="match status" value="1"/>
</dbReference>
<dbReference type="PROSITE" id="PS50075">
    <property type="entry name" value="CARRIER"/>
    <property type="match status" value="1"/>
</dbReference>
<keyword evidence="3" id="KW-0597">Phosphoprotein</keyword>
<dbReference type="FunFam" id="3.30.300.30:FF:000010">
    <property type="entry name" value="Enterobactin synthetase component F"/>
    <property type="match status" value="1"/>
</dbReference>
<dbReference type="FunFam" id="1.10.1200.10:FF:000016">
    <property type="entry name" value="Non-ribosomal peptide synthase"/>
    <property type="match status" value="1"/>
</dbReference>
<dbReference type="Pfam" id="PF00668">
    <property type="entry name" value="Condensation"/>
    <property type="match status" value="1"/>
</dbReference>
<keyword evidence="4" id="KW-0436">Ligase</keyword>
<dbReference type="SUPFAM" id="SSF51735">
    <property type="entry name" value="NAD(P)-binding Rossmann-fold domains"/>
    <property type="match status" value="1"/>
</dbReference>
<dbReference type="InterPro" id="IPR020845">
    <property type="entry name" value="AMP-binding_CS"/>
</dbReference>
<dbReference type="InterPro" id="IPR000873">
    <property type="entry name" value="AMP-dep_synth/lig_dom"/>
</dbReference>
<dbReference type="SUPFAM" id="SSF47336">
    <property type="entry name" value="ACP-like"/>
    <property type="match status" value="1"/>
</dbReference>
<dbReference type="PIRSF" id="PIRSF001617">
    <property type="entry name" value="Alpha-AR"/>
    <property type="match status" value="1"/>
</dbReference>
<evidence type="ECO:0000313" key="7">
    <source>
        <dbReference type="EMBL" id="QDL10791.1"/>
    </source>
</evidence>
<dbReference type="InterPro" id="IPR013120">
    <property type="entry name" value="FAR_NAD-bd"/>
</dbReference>
<dbReference type="FunFam" id="3.40.50.12780:FF:000012">
    <property type="entry name" value="Non-ribosomal peptide synthetase"/>
    <property type="match status" value="1"/>
</dbReference>
<dbReference type="PANTHER" id="PTHR44845">
    <property type="entry name" value="CARRIER DOMAIN-CONTAINING PROTEIN"/>
    <property type="match status" value="1"/>
</dbReference>
<keyword evidence="8" id="KW-1185">Reference proteome</keyword>
<dbReference type="InterPro" id="IPR009081">
    <property type="entry name" value="PP-bd_ACP"/>
</dbReference>
<evidence type="ECO:0000259" key="6">
    <source>
        <dbReference type="PROSITE" id="PS50075"/>
    </source>
</evidence>
<dbReference type="InterPro" id="IPR023213">
    <property type="entry name" value="CAT-like_dom_sf"/>
</dbReference>
<dbReference type="EMBL" id="CP030118">
    <property type="protein sequence ID" value="QDL10791.1"/>
    <property type="molecule type" value="Genomic_DNA"/>
</dbReference>
<dbReference type="Gene3D" id="1.10.1200.10">
    <property type="entry name" value="ACP-like"/>
    <property type="match status" value="1"/>
</dbReference>
<dbReference type="GO" id="GO:0043041">
    <property type="term" value="P:amino acid activation for nonribosomal peptide biosynthetic process"/>
    <property type="evidence" value="ECO:0007669"/>
    <property type="project" value="UniProtKB-ARBA"/>
</dbReference>
<gene>
    <name evidence="7" type="ORF">DP114_25370</name>
</gene>
<organism evidence="7 8">
    <name type="scientific">Brasilonema sennae CENA114</name>
    <dbReference type="NCBI Taxonomy" id="415709"/>
    <lineage>
        <taxon>Bacteria</taxon>
        <taxon>Bacillati</taxon>
        <taxon>Cyanobacteriota</taxon>
        <taxon>Cyanophyceae</taxon>
        <taxon>Nostocales</taxon>
        <taxon>Scytonemataceae</taxon>
        <taxon>Brasilonema</taxon>
        <taxon>Bromeliae group (in: Brasilonema)</taxon>
    </lineage>
</organism>
<dbReference type="Gene3D" id="2.30.38.10">
    <property type="entry name" value="Luciferase, Domain 3"/>
    <property type="match status" value="1"/>
</dbReference>
<evidence type="ECO:0000256" key="5">
    <source>
        <dbReference type="SAM" id="MobiDB-lite"/>
    </source>
</evidence>
<keyword evidence="2" id="KW-0596">Phosphopantetheine</keyword>
<feature type="domain" description="Carrier" evidence="6">
    <location>
        <begin position="998"/>
        <end position="1073"/>
    </location>
</feature>
<dbReference type="InterPro" id="IPR006162">
    <property type="entry name" value="Ppantetheine_attach_site"/>
</dbReference>
<dbReference type="Pfam" id="PF00501">
    <property type="entry name" value="AMP-binding"/>
    <property type="match status" value="1"/>
</dbReference>
<dbReference type="Pfam" id="PF13193">
    <property type="entry name" value="AMP-binding_C"/>
    <property type="match status" value="1"/>
</dbReference>
<evidence type="ECO:0000256" key="1">
    <source>
        <dbReference type="ARBA" id="ARBA00001957"/>
    </source>
</evidence>
<dbReference type="InterPro" id="IPR036736">
    <property type="entry name" value="ACP-like_sf"/>
</dbReference>
<proteinExistence type="predicted"/>
<sequence>MQAESMEGFQLSPQQEHLWLLQQLDQSEAYRSNCAILIEGHVNINNLELALQDIVDRHEILRTCFPCLPGMTLPVQVIKNRKLKLETKHNLCSLSPQQQEAKIEAIFQQFNQLSFDYEQGSILQTSLISLSPEKHLFFIGLPALCGDHASLNNLVKEIAIFYSEQAPDELSEEPLQYADFSEWQNQILEAEETAVGRKYWSKQDFSGLRKFQLPFENSISVKPKFEPKLVISRIEPELIEKIEVLAQKYNTSASIFYLTCWLILLWRLIGQSEMIVGKAVDGRKYDELKKALGLFAKYLPLHCDLQENLRFRQILQEIHESVESIYKWQEGFTWEQISSDTKSENLPFLPFGFDFESEEPKYFADNIAFSIYKRYTCIERFKIKLSCRQRDDFLSTEFHYDSNLFCAKDIESLAEQFHKLVESAVNHPEAAISELEILSDRHLHQLLVEFNQTQADYPQDKCIHCLFEEQAERTPNNIAVTFSDEKLTYGELNIRANKIAHYLQRLGVKPDVLVGICVERALEMIVGILGILKAGGAYVPLDPAYPKERLAFVLEDTQTPVLLTQQRLQESLPAHNAQTICLDTDWETIAQESEENPALKTCPENLAYVIYTSGSTGKPKGVQIAHQNLVHSTTARITYYQETVTSFLLLSSFAFDSSVAGIFWTLCSGGTLCLPQEGLQLEIPKLVELIVQNHVSHLLSLPSLYALLLEETKSEQLTSLRSVIVAGESCPTELVQRHYQLLSETSLFNEYGPTEGTVWSSVYHCPSGKRKAHATRTQSPTEGNPPSALSHHSQQTRKQVSIGSPITNTQIYILDSDLRPVPICVIGEVYISGDGLARGYLNQPALTSEKFIPNPFGDAHPGMRLYKTGDSACYLSDGNIEFLGRLDHQVKIRGYRIELGEIEAVLSQHPQVRESVVIAREDVRGDKRLVGYMVLKRESALTITELRHFLEEKLPDYMLPSAFVLLKELPLTPNGKVDRQALPAPEQVRSEFTGIFVAPRTPVEVMLAEIWAEVLKVERVSIYDNFFDLGGHSLLITQLLVKVQKIFQVDVSLRSLLERPTVAGIAENIENICSYESSPTVNSKTFVDLNAEAVLDPTIFPETFNGSVSEPACILLTGATGFLGAFLLSELLQQTKADIYCLVRSQNVDESKQKLQSCLKAYSLWNESLSSRIIPVVGNLSEPLLGLEEEQFQLMERKIDVIYHNGAWVNHIYPYSVLKAANVLGTQEVLRLASKIKAKPVHFISASSVFSSVGYSGVKLVREQDSLDDGQLLSNGYSQSKWVAEKLVKTAGERGLPVCIYRPSRISGHSQTGVFNTNDFLYRLIIGCIQLGSVPDRDIRENIVPVDYVSKAIVHLSRQEKSLGKAFHLVNPQLLHSSMLIDQICSQGYPIKQMTYEDWRAELLNMTKSSQKHPLYSLVPFFASSNAEEKTSPSAVLHFACENTLNGLAGTSIVCPPINNQLLSTYFSYLIQKGFIDGLQRNIQV</sequence>
<dbReference type="InterPro" id="IPR010080">
    <property type="entry name" value="Thioester_reductase-like_dom"/>
</dbReference>
<dbReference type="Gene3D" id="3.30.559.10">
    <property type="entry name" value="Chloramphenicol acetyltransferase-like domain"/>
    <property type="match status" value="1"/>
</dbReference>
<dbReference type="PANTHER" id="PTHR44845:SF6">
    <property type="entry name" value="BETA-ALANINE-ACTIVATING ENZYME"/>
    <property type="match status" value="1"/>
</dbReference>
<dbReference type="FunFam" id="3.40.50.980:FF:000001">
    <property type="entry name" value="Non-ribosomal peptide synthetase"/>
    <property type="match status" value="1"/>
</dbReference>
<name>A0A856MMP7_9CYAN</name>
<dbReference type="InterPro" id="IPR045851">
    <property type="entry name" value="AMP-bd_C_sf"/>
</dbReference>
<evidence type="ECO:0000256" key="2">
    <source>
        <dbReference type="ARBA" id="ARBA00022450"/>
    </source>
</evidence>